<gene>
    <name evidence="12" type="ORF">HF329_15555</name>
</gene>
<dbReference type="EMBL" id="CP051205">
    <property type="protein sequence ID" value="QJB32659.1"/>
    <property type="molecule type" value="Genomic_DNA"/>
</dbReference>
<evidence type="ECO:0000256" key="5">
    <source>
        <dbReference type="ARBA" id="ARBA00022679"/>
    </source>
</evidence>
<evidence type="ECO:0000256" key="4">
    <source>
        <dbReference type="ARBA" id="ARBA00022553"/>
    </source>
</evidence>
<dbReference type="InterPro" id="IPR050428">
    <property type="entry name" value="TCS_sensor_his_kinase"/>
</dbReference>
<keyword evidence="6 10" id="KW-0812">Transmembrane</keyword>
<dbReference type="PROSITE" id="PS50109">
    <property type="entry name" value="HIS_KIN"/>
    <property type="match status" value="1"/>
</dbReference>
<evidence type="ECO:0000313" key="12">
    <source>
        <dbReference type="EMBL" id="QJB32659.1"/>
    </source>
</evidence>
<comment type="catalytic activity">
    <reaction evidence="1">
        <text>ATP + protein L-histidine = ADP + protein N-phospho-L-histidine.</text>
        <dbReference type="EC" id="2.7.13.3"/>
    </reaction>
</comment>
<dbReference type="SMART" id="SM00387">
    <property type="entry name" value="HATPase_c"/>
    <property type="match status" value="1"/>
</dbReference>
<keyword evidence="5" id="KW-0808">Transferase</keyword>
<reference evidence="13" key="1">
    <citation type="submission" date="2020-04" db="EMBL/GenBank/DDBJ databases">
        <authorList>
            <person name="Kittiwongwattana C."/>
        </authorList>
    </citation>
    <scope>NUCLEOTIDE SEQUENCE [LARGE SCALE GENOMIC DNA]</scope>
    <source>
        <strain evidence="13">1310</strain>
    </source>
</reference>
<dbReference type="InterPro" id="IPR036890">
    <property type="entry name" value="HATPase_C_sf"/>
</dbReference>
<evidence type="ECO:0000256" key="9">
    <source>
        <dbReference type="ARBA" id="ARBA00023136"/>
    </source>
</evidence>
<dbReference type="Gene3D" id="1.10.287.130">
    <property type="match status" value="1"/>
</dbReference>
<dbReference type="CDD" id="cd00082">
    <property type="entry name" value="HisKA"/>
    <property type="match status" value="1"/>
</dbReference>
<keyword evidence="8 10" id="KW-1133">Transmembrane helix</keyword>
<dbReference type="Pfam" id="PF00512">
    <property type="entry name" value="HisKA"/>
    <property type="match status" value="1"/>
</dbReference>
<dbReference type="Pfam" id="PF02518">
    <property type="entry name" value="HATPase_c"/>
    <property type="match status" value="1"/>
</dbReference>
<dbReference type="GO" id="GO:0000155">
    <property type="term" value="F:phosphorelay sensor kinase activity"/>
    <property type="evidence" value="ECO:0007669"/>
    <property type="project" value="InterPro"/>
</dbReference>
<dbReference type="InterPro" id="IPR003594">
    <property type="entry name" value="HATPase_dom"/>
</dbReference>
<evidence type="ECO:0000256" key="7">
    <source>
        <dbReference type="ARBA" id="ARBA00022777"/>
    </source>
</evidence>
<keyword evidence="7 12" id="KW-0418">Kinase</keyword>
<dbReference type="SUPFAM" id="SSF47384">
    <property type="entry name" value="Homodimeric domain of signal transducing histidine kinase"/>
    <property type="match status" value="1"/>
</dbReference>
<feature type="transmembrane region" description="Helical" evidence="10">
    <location>
        <begin position="142"/>
        <end position="166"/>
    </location>
</feature>
<evidence type="ECO:0000256" key="3">
    <source>
        <dbReference type="ARBA" id="ARBA00012438"/>
    </source>
</evidence>
<dbReference type="RefSeq" id="WP_168805054.1">
    <property type="nucleotide sequence ID" value="NZ_CP051205.1"/>
</dbReference>
<evidence type="ECO:0000256" key="8">
    <source>
        <dbReference type="ARBA" id="ARBA00022989"/>
    </source>
</evidence>
<comment type="subcellular location">
    <subcellularLocation>
        <location evidence="2">Membrane</location>
    </subcellularLocation>
</comment>
<evidence type="ECO:0000256" key="1">
    <source>
        <dbReference type="ARBA" id="ARBA00000085"/>
    </source>
</evidence>
<evidence type="ECO:0000256" key="2">
    <source>
        <dbReference type="ARBA" id="ARBA00004370"/>
    </source>
</evidence>
<dbReference type="SUPFAM" id="SSF55874">
    <property type="entry name" value="ATPase domain of HSP90 chaperone/DNA topoisomerase II/histidine kinase"/>
    <property type="match status" value="1"/>
</dbReference>
<dbReference type="PRINTS" id="PR00344">
    <property type="entry name" value="BCTRLSENSOR"/>
</dbReference>
<keyword evidence="4" id="KW-0597">Phosphoprotein</keyword>
<proteinExistence type="predicted"/>
<dbReference type="PANTHER" id="PTHR45436">
    <property type="entry name" value="SENSOR HISTIDINE KINASE YKOH"/>
    <property type="match status" value="1"/>
</dbReference>
<organism evidence="12 13">
    <name type="scientific">Chitinophaga oryzae</name>
    <dbReference type="NCBI Taxonomy" id="2725414"/>
    <lineage>
        <taxon>Bacteria</taxon>
        <taxon>Pseudomonadati</taxon>
        <taxon>Bacteroidota</taxon>
        <taxon>Chitinophagia</taxon>
        <taxon>Chitinophagales</taxon>
        <taxon>Chitinophagaceae</taxon>
        <taxon>Chitinophaga</taxon>
    </lineage>
</organism>
<dbReference type="InterPro" id="IPR004358">
    <property type="entry name" value="Sig_transdc_His_kin-like_C"/>
</dbReference>
<dbReference type="SMART" id="SM00388">
    <property type="entry name" value="HisKA"/>
    <property type="match status" value="1"/>
</dbReference>
<dbReference type="CDD" id="cd00075">
    <property type="entry name" value="HATPase"/>
    <property type="match status" value="1"/>
</dbReference>
<accession>A0AAE6ZJR0</accession>
<dbReference type="PANTHER" id="PTHR45436:SF5">
    <property type="entry name" value="SENSOR HISTIDINE KINASE TRCS"/>
    <property type="match status" value="1"/>
</dbReference>
<dbReference type="GO" id="GO:0005886">
    <property type="term" value="C:plasma membrane"/>
    <property type="evidence" value="ECO:0007669"/>
    <property type="project" value="TreeGrafter"/>
</dbReference>
<dbReference type="EC" id="2.7.13.3" evidence="3"/>
<protein>
    <recommendedName>
        <fullName evidence="3">histidine kinase</fullName>
        <ecNumber evidence="3">2.7.13.3</ecNumber>
    </recommendedName>
</protein>
<dbReference type="KEGG" id="coy:HF329_15555"/>
<evidence type="ECO:0000256" key="6">
    <source>
        <dbReference type="ARBA" id="ARBA00022692"/>
    </source>
</evidence>
<name>A0AAE6ZJR0_9BACT</name>
<sequence>MKLFTKLTLFITLSKMAVALLFVLLLPVLTEDIAHQYNDYYLREQKKKVLQVIRQNGIDAYLQGEETYGSYTMLKEEYISLEPAGKTIRPDTIATVQRVVEGDTLTYRVLTHILQAGHRDFLLEVGKKTTTISQYNRPLQRMALYVLGGLIVITILIDLVFTRLLLKPLGVIIQTRLLHRRFPFREQAPPVKTSTTDFQYLDDSLVELMDKINEAFEKEREFTSNASHELMTPVSILQTKMENLLEERETDEALQQKIQGMMKTLKRLKKIVHSLLLISRIENDQFPKNDQLSPLQLVTDVMEELSHRLEEKNLRFSMQLSSKTILHHLNQDLIFQLVYNLLQNAIKYNRENGSITVTDETRPDAYLLVIADTGVGIPARDVDTIFRRFRKIQRGTTEGYGLGLSIAHTIAQYHHINISVTTAVDQGSTFTLRFPL</sequence>
<dbReference type="InterPro" id="IPR005467">
    <property type="entry name" value="His_kinase_dom"/>
</dbReference>
<feature type="domain" description="Histidine kinase" evidence="11">
    <location>
        <begin position="225"/>
        <end position="436"/>
    </location>
</feature>
<evidence type="ECO:0000313" key="13">
    <source>
        <dbReference type="Proteomes" id="UP000502421"/>
    </source>
</evidence>
<dbReference type="AlphaFoldDB" id="A0AAE6ZJR0"/>
<keyword evidence="9 10" id="KW-0472">Membrane</keyword>
<evidence type="ECO:0000259" key="11">
    <source>
        <dbReference type="PROSITE" id="PS50109"/>
    </source>
</evidence>
<dbReference type="InterPro" id="IPR003661">
    <property type="entry name" value="HisK_dim/P_dom"/>
</dbReference>
<dbReference type="InterPro" id="IPR036097">
    <property type="entry name" value="HisK_dim/P_sf"/>
</dbReference>
<dbReference type="Proteomes" id="UP000502421">
    <property type="component" value="Chromosome"/>
</dbReference>
<dbReference type="Gene3D" id="3.30.565.10">
    <property type="entry name" value="Histidine kinase-like ATPase, C-terminal domain"/>
    <property type="match status" value="1"/>
</dbReference>
<evidence type="ECO:0000256" key="10">
    <source>
        <dbReference type="SAM" id="Phobius"/>
    </source>
</evidence>